<feature type="transmembrane region" description="Helical" evidence="8">
    <location>
        <begin position="99"/>
        <end position="122"/>
    </location>
</feature>
<keyword evidence="4 8" id="KW-0812">Transmembrane</keyword>
<evidence type="ECO:0000256" key="3">
    <source>
        <dbReference type="ARBA" id="ARBA00022448"/>
    </source>
</evidence>
<keyword evidence="3 7" id="KW-0813">Transport</keyword>
<dbReference type="PROSITE" id="PS50850">
    <property type="entry name" value="MFS"/>
    <property type="match status" value="1"/>
</dbReference>
<feature type="transmembrane region" description="Helical" evidence="8">
    <location>
        <begin position="379"/>
        <end position="401"/>
    </location>
</feature>
<feature type="transmembrane region" description="Helical" evidence="8">
    <location>
        <begin position="159"/>
        <end position="182"/>
    </location>
</feature>
<evidence type="ECO:0000256" key="2">
    <source>
        <dbReference type="ARBA" id="ARBA00010992"/>
    </source>
</evidence>
<dbReference type="GO" id="GO:0016020">
    <property type="term" value="C:membrane"/>
    <property type="evidence" value="ECO:0007669"/>
    <property type="project" value="UniProtKB-SubCell"/>
</dbReference>
<evidence type="ECO:0000256" key="7">
    <source>
        <dbReference type="RuleBase" id="RU003346"/>
    </source>
</evidence>
<dbReference type="GO" id="GO:0005351">
    <property type="term" value="F:carbohydrate:proton symporter activity"/>
    <property type="evidence" value="ECO:0007669"/>
    <property type="project" value="TreeGrafter"/>
</dbReference>
<keyword evidence="6 8" id="KW-0472">Membrane</keyword>
<dbReference type="STRING" id="86049.A0A1C1CXM6"/>
<proteinExistence type="inferred from homology"/>
<evidence type="ECO:0000256" key="8">
    <source>
        <dbReference type="SAM" id="Phobius"/>
    </source>
</evidence>
<keyword evidence="10" id="KW-0762">Sugar transport</keyword>
<dbReference type="NCBIfam" id="TIGR00879">
    <property type="entry name" value="SP"/>
    <property type="match status" value="1"/>
</dbReference>
<gene>
    <name evidence="10" type="ORF">CLCR_09769</name>
</gene>
<feature type="transmembrane region" description="Helical" evidence="8">
    <location>
        <begin position="12"/>
        <end position="35"/>
    </location>
</feature>
<dbReference type="VEuPathDB" id="FungiDB:CLCR_09769"/>
<dbReference type="InterPro" id="IPR005829">
    <property type="entry name" value="Sugar_transporter_CS"/>
</dbReference>
<accession>A0A1C1CXM6</accession>
<keyword evidence="5 8" id="KW-1133">Transmembrane helix</keyword>
<evidence type="ECO:0000259" key="9">
    <source>
        <dbReference type="PROSITE" id="PS50850"/>
    </source>
</evidence>
<dbReference type="InterPro" id="IPR050360">
    <property type="entry name" value="MFS_Sugar_Transporters"/>
</dbReference>
<feature type="transmembrane region" description="Helical" evidence="8">
    <location>
        <begin position="128"/>
        <end position="147"/>
    </location>
</feature>
<dbReference type="InterPro" id="IPR020846">
    <property type="entry name" value="MFS_dom"/>
</dbReference>
<feature type="transmembrane region" description="Helical" evidence="8">
    <location>
        <begin position="284"/>
        <end position="301"/>
    </location>
</feature>
<dbReference type="InterPro" id="IPR003663">
    <property type="entry name" value="Sugar/inositol_transpt"/>
</dbReference>
<dbReference type="InterPro" id="IPR005828">
    <property type="entry name" value="MFS_sugar_transport-like"/>
</dbReference>
<keyword evidence="11" id="KW-1185">Reference proteome</keyword>
<evidence type="ECO:0000256" key="5">
    <source>
        <dbReference type="ARBA" id="ARBA00022989"/>
    </source>
</evidence>
<feature type="transmembrane region" description="Helical" evidence="8">
    <location>
        <begin position="347"/>
        <end position="367"/>
    </location>
</feature>
<dbReference type="FunFam" id="1.20.1250.20:FF:000078">
    <property type="entry name" value="MFS maltose transporter, putative"/>
    <property type="match status" value="1"/>
</dbReference>
<dbReference type="Pfam" id="PF00083">
    <property type="entry name" value="Sugar_tr"/>
    <property type="match status" value="1"/>
</dbReference>
<dbReference type="VEuPathDB" id="FungiDB:G647_00248"/>
<reference evidence="11" key="1">
    <citation type="submission" date="2015-07" db="EMBL/GenBank/DDBJ databases">
        <authorList>
            <person name="Teixeira M.M."/>
            <person name="Souza R.C."/>
            <person name="Almeida L.G."/>
            <person name="Vicente V.A."/>
            <person name="de Hoog S."/>
            <person name="Bocca A.L."/>
            <person name="de Almeida S.R."/>
            <person name="Vasconcelos A.T."/>
            <person name="Felipe M.S."/>
        </authorList>
    </citation>
    <scope>NUCLEOTIDE SEQUENCE [LARGE SCALE GENOMIC DNA]</scope>
    <source>
        <strain evidence="11">KSF</strain>
    </source>
</reference>
<dbReference type="Gene3D" id="1.20.1250.20">
    <property type="entry name" value="MFS general substrate transporter like domains"/>
    <property type="match status" value="1"/>
</dbReference>
<sequence length="529" mass="58361">MASSSAPSTSAWSLVTPMLLYSAFCLLVGDMLFGYDTGSFGGVLANPGFVNQFGVFNPSTDKWAFDSLHTSLLSSLPFIGKFLGCLVAGPAIEWIGHRGVFFALSVVSFVGIIIEITAAGTSVGSGRLAQFIVGRTIVYISVGLVEVDVTLYQSEIVPAAFRGLVVVSLQLFLNAGSIVATGVNKAFSTTTDSLGWKVVTGIQFVYPVLIILFTFFIPSSPRWLISKDRDDEAIQAIRRLRPKGPGSEAACAAEIHAIREALQEHVHKAPWFDLLRGSNFRRTMIVMVYYFFQQTTGQAFVSTYQTTFYKTNGYADQAFTYPVISYCLSFLSVIPAMYMIDRIGRRYSLMITFSFQAFWIFLLAGLGGMAHKTASEKNMIVAAFMLYAFSYNMGGASIPYLLGSEIPNAALREKTQGVGTAWNVVWAFVTNFVIPYMINNIHFGVGWVFGGIALLAFCFTFFFLPETKGRALEEIDAIFAVANNPFRRTEIHYTDAERRIGQLEGEKQVRASVSEHNDSLSHNMHKEDS</sequence>
<dbReference type="OrthoDB" id="6612291at2759"/>
<evidence type="ECO:0000256" key="4">
    <source>
        <dbReference type="ARBA" id="ARBA00022692"/>
    </source>
</evidence>
<dbReference type="PANTHER" id="PTHR48022">
    <property type="entry name" value="PLASTIDIC GLUCOSE TRANSPORTER 4"/>
    <property type="match status" value="1"/>
</dbReference>
<comment type="subcellular location">
    <subcellularLocation>
        <location evidence="1">Membrane</location>
        <topology evidence="1">Multi-pass membrane protein</topology>
    </subcellularLocation>
</comment>
<feature type="transmembrane region" description="Helical" evidence="8">
    <location>
        <begin position="72"/>
        <end position="92"/>
    </location>
</feature>
<evidence type="ECO:0000313" key="11">
    <source>
        <dbReference type="Proteomes" id="UP000094526"/>
    </source>
</evidence>
<dbReference type="EMBL" id="LGRB01000008">
    <property type="protein sequence ID" value="OCT53283.1"/>
    <property type="molecule type" value="Genomic_DNA"/>
</dbReference>
<comment type="caution">
    <text evidence="10">The sequence shown here is derived from an EMBL/GenBank/DDBJ whole genome shotgun (WGS) entry which is preliminary data.</text>
</comment>
<feature type="domain" description="Major facilitator superfamily (MFS) profile" evidence="9">
    <location>
        <begin position="22"/>
        <end position="468"/>
    </location>
</feature>
<dbReference type="PANTHER" id="PTHR48022:SF2">
    <property type="entry name" value="PLASTIDIC GLUCOSE TRANSPORTER 4"/>
    <property type="match status" value="1"/>
</dbReference>
<protein>
    <submittedName>
        <fullName evidence="10">Sugar transporter</fullName>
    </submittedName>
</protein>
<dbReference type="SUPFAM" id="SSF103473">
    <property type="entry name" value="MFS general substrate transporter"/>
    <property type="match status" value="1"/>
</dbReference>
<feature type="transmembrane region" description="Helical" evidence="8">
    <location>
        <begin position="444"/>
        <end position="464"/>
    </location>
</feature>
<dbReference type="AlphaFoldDB" id="A0A1C1CXM6"/>
<dbReference type="PROSITE" id="PS00216">
    <property type="entry name" value="SUGAR_TRANSPORT_1"/>
    <property type="match status" value="1"/>
</dbReference>
<organism evidence="10 11">
    <name type="scientific">Cladophialophora carrionii</name>
    <dbReference type="NCBI Taxonomy" id="86049"/>
    <lineage>
        <taxon>Eukaryota</taxon>
        <taxon>Fungi</taxon>
        <taxon>Dikarya</taxon>
        <taxon>Ascomycota</taxon>
        <taxon>Pezizomycotina</taxon>
        <taxon>Eurotiomycetes</taxon>
        <taxon>Chaetothyriomycetidae</taxon>
        <taxon>Chaetothyriales</taxon>
        <taxon>Herpotrichiellaceae</taxon>
        <taxon>Cladophialophora</taxon>
    </lineage>
</organism>
<evidence type="ECO:0000313" key="10">
    <source>
        <dbReference type="EMBL" id="OCT53283.1"/>
    </source>
</evidence>
<evidence type="ECO:0000256" key="6">
    <source>
        <dbReference type="ARBA" id="ARBA00023136"/>
    </source>
</evidence>
<evidence type="ECO:0000256" key="1">
    <source>
        <dbReference type="ARBA" id="ARBA00004141"/>
    </source>
</evidence>
<feature type="transmembrane region" description="Helical" evidence="8">
    <location>
        <begin position="421"/>
        <end position="438"/>
    </location>
</feature>
<feature type="transmembrane region" description="Helical" evidence="8">
    <location>
        <begin position="321"/>
        <end position="340"/>
    </location>
</feature>
<dbReference type="InterPro" id="IPR036259">
    <property type="entry name" value="MFS_trans_sf"/>
</dbReference>
<dbReference type="Proteomes" id="UP000094526">
    <property type="component" value="Unassembled WGS sequence"/>
</dbReference>
<dbReference type="PRINTS" id="PR00171">
    <property type="entry name" value="SUGRTRNSPORT"/>
</dbReference>
<comment type="similarity">
    <text evidence="2 7">Belongs to the major facilitator superfamily. Sugar transporter (TC 2.A.1.1) family.</text>
</comment>
<feature type="transmembrane region" description="Helical" evidence="8">
    <location>
        <begin position="194"/>
        <end position="217"/>
    </location>
</feature>
<name>A0A1C1CXM6_9EURO</name>
<dbReference type="eggNOG" id="KOG0254">
    <property type="taxonomic scope" value="Eukaryota"/>
</dbReference>